<gene>
    <name evidence="2" type="ORF">TSUD_49170</name>
</gene>
<proteinExistence type="predicted"/>
<dbReference type="GO" id="GO:0005634">
    <property type="term" value="C:nucleus"/>
    <property type="evidence" value="ECO:0007669"/>
    <property type="project" value="TreeGrafter"/>
</dbReference>
<dbReference type="InterPro" id="IPR040155">
    <property type="entry name" value="CEBPZ/Mak21-like"/>
</dbReference>
<sequence>MKNPTQNPNQNQNPTQNPNQNPNLLLPLIKANALGVWFEDAAELEGKLIGDGKKVEMKNLDEWKRGLVLLLIIDKVSAFSVLVGDNPVANLRSLDALLGMVTSKVGKSHALSGFEALQELFIASLLPDRKLKTLMQRPLNHIPENKDVYSLLLFWYWEECLKQRYERFIVALEEASRDMLPALKNKSLKAVVVNEVDTFLFRPHLSPRSQYHAVNFLSQIRLTNKGDGPKVAKRFIDVYFGLFKVLITGPSSNEKFDKRVNRAFPFVSSNEADDIIDVQTPALFQLNLEEASSLLLACFVVPLSPADYRPNAELLK</sequence>
<evidence type="ECO:0000313" key="2">
    <source>
        <dbReference type="EMBL" id="GAU24328.1"/>
    </source>
</evidence>
<dbReference type="PANTHER" id="PTHR12048">
    <property type="entry name" value="CCAAT-BINDING FACTOR-RELATED"/>
    <property type="match status" value="1"/>
</dbReference>
<evidence type="ECO:0000313" key="3">
    <source>
        <dbReference type="Proteomes" id="UP000242715"/>
    </source>
</evidence>
<name>A0A2Z6M0T3_TRISU</name>
<dbReference type="Proteomes" id="UP000242715">
    <property type="component" value="Unassembled WGS sequence"/>
</dbReference>
<accession>A0A2Z6M0T3</accession>
<reference evidence="3" key="1">
    <citation type="journal article" date="2017" name="Front. Plant Sci.">
        <title>Climate Clever Clovers: New Paradigm to Reduce the Environmental Footprint of Ruminants by Breeding Low Methanogenic Forages Utilizing Haplotype Variation.</title>
        <authorList>
            <person name="Kaur P."/>
            <person name="Appels R."/>
            <person name="Bayer P.E."/>
            <person name="Keeble-Gagnere G."/>
            <person name="Wang J."/>
            <person name="Hirakawa H."/>
            <person name="Shirasawa K."/>
            <person name="Vercoe P."/>
            <person name="Stefanova K."/>
            <person name="Durmic Z."/>
            <person name="Nichols P."/>
            <person name="Revell C."/>
            <person name="Isobe S.N."/>
            <person name="Edwards D."/>
            <person name="Erskine W."/>
        </authorList>
    </citation>
    <scope>NUCLEOTIDE SEQUENCE [LARGE SCALE GENOMIC DNA]</scope>
    <source>
        <strain evidence="3">cv. Daliak</strain>
    </source>
</reference>
<dbReference type="EMBL" id="DF973287">
    <property type="protein sequence ID" value="GAU24328.1"/>
    <property type="molecule type" value="Genomic_DNA"/>
</dbReference>
<keyword evidence="3" id="KW-1185">Reference proteome</keyword>
<feature type="region of interest" description="Disordered" evidence="1">
    <location>
        <begin position="1"/>
        <end position="22"/>
    </location>
</feature>
<protein>
    <submittedName>
        <fullName evidence="2">Uncharacterized protein</fullName>
    </submittedName>
</protein>
<dbReference type="OrthoDB" id="28947at2759"/>
<dbReference type="PANTHER" id="PTHR12048:SF0">
    <property type="entry name" value="CCAAT_ENHANCER-BINDING PROTEIN ZETA"/>
    <property type="match status" value="1"/>
</dbReference>
<organism evidence="2 3">
    <name type="scientific">Trifolium subterraneum</name>
    <name type="common">Subterranean clover</name>
    <dbReference type="NCBI Taxonomy" id="3900"/>
    <lineage>
        <taxon>Eukaryota</taxon>
        <taxon>Viridiplantae</taxon>
        <taxon>Streptophyta</taxon>
        <taxon>Embryophyta</taxon>
        <taxon>Tracheophyta</taxon>
        <taxon>Spermatophyta</taxon>
        <taxon>Magnoliopsida</taxon>
        <taxon>eudicotyledons</taxon>
        <taxon>Gunneridae</taxon>
        <taxon>Pentapetalae</taxon>
        <taxon>rosids</taxon>
        <taxon>fabids</taxon>
        <taxon>Fabales</taxon>
        <taxon>Fabaceae</taxon>
        <taxon>Papilionoideae</taxon>
        <taxon>50 kb inversion clade</taxon>
        <taxon>NPAAA clade</taxon>
        <taxon>Hologalegina</taxon>
        <taxon>IRL clade</taxon>
        <taxon>Trifolieae</taxon>
        <taxon>Trifolium</taxon>
    </lineage>
</organism>
<evidence type="ECO:0000256" key="1">
    <source>
        <dbReference type="SAM" id="MobiDB-lite"/>
    </source>
</evidence>
<dbReference type="AlphaFoldDB" id="A0A2Z6M0T3"/>